<dbReference type="SMART" id="SM00471">
    <property type="entry name" value="HDc"/>
    <property type="match status" value="1"/>
</dbReference>
<dbReference type="Gene3D" id="1.10.3210.10">
    <property type="entry name" value="Hypothetical protein af1432"/>
    <property type="match status" value="1"/>
</dbReference>
<dbReference type="CDD" id="cd05399">
    <property type="entry name" value="NT_Rel-Spo_like"/>
    <property type="match status" value="1"/>
</dbReference>
<comment type="function">
    <text evidence="1">In eubacteria ppGpp (guanosine 3'-diphosphate 5'-diphosphate) is a mediator of the stringent response that coordinates a variety of cellular activities in response to changes in nutritional abundance.</text>
</comment>
<dbReference type="PANTHER" id="PTHR21262">
    <property type="entry name" value="GUANOSINE-3',5'-BIS DIPHOSPHATE 3'-PYROPHOSPHOHYDROLASE"/>
    <property type="match status" value="1"/>
</dbReference>
<dbReference type="InterPro" id="IPR012676">
    <property type="entry name" value="TGS-like"/>
</dbReference>
<dbReference type="PANTHER" id="PTHR21262:SF31">
    <property type="entry name" value="GTP PYROPHOSPHOKINASE"/>
    <property type="match status" value="1"/>
</dbReference>
<dbReference type="GO" id="GO:0015969">
    <property type="term" value="P:guanosine tetraphosphate metabolic process"/>
    <property type="evidence" value="ECO:0007669"/>
    <property type="project" value="InterPro"/>
</dbReference>
<dbReference type="CDD" id="cd01668">
    <property type="entry name" value="TGS_RSH"/>
    <property type="match status" value="1"/>
</dbReference>
<dbReference type="Pfam" id="PF13328">
    <property type="entry name" value="HD_4"/>
    <property type="match status" value="1"/>
</dbReference>
<keyword evidence="4" id="KW-0418">Kinase</keyword>
<reference evidence="4 5" key="1">
    <citation type="submission" date="2016-10" db="EMBL/GenBank/DDBJ databases">
        <authorList>
            <person name="de Groot N.N."/>
        </authorList>
    </citation>
    <scope>NUCLEOTIDE SEQUENCE [LARGE SCALE GENOMIC DNA]</scope>
    <source>
        <strain evidence="4 5">CGMCC 1.7005</strain>
    </source>
</reference>
<evidence type="ECO:0000313" key="5">
    <source>
        <dbReference type="Proteomes" id="UP000236454"/>
    </source>
</evidence>
<dbReference type="SMART" id="SM00954">
    <property type="entry name" value="RelA_SpoT"/>
    <property type="match status" value="1"/>
</dbReference>
<accession>A0A1I6XX58</accession>
<dbReference type="InterPro" id="IPR033655">
    <property type="entry name" value="TGS_RelA/SpoT"/>
</dbReference>
<dbReference type="Pfam" id="PF13291">
    <property type="entry name" value="ACT_4"/>
    <property type="match status" value="1"/>
</dbReference>
<evidence type="ECO:0000259" key="3">
    <source>
        <dbReference type="PROSITE" id="PS51880"/>
    </source>
</evidence>
<dbReference type="InterPro" id="IPR043519">
    <property type="entry name" value="NT_sf"/>
</dbReference>
<dbReference type="PROSITE" id="PS51880">
    <property type="entry name" value="TGS"/>
    <property type="match status" value="1"/>
</dbReference>
<dbReference type="Gene3D" id="3.30.70.260">
    <property type="match status" value="1"/>
</dbReference>
<dbReference type="GO" id="GO:0016301">
    <property type="term" value="F:kinase activity"/>
    <property type="evidence" value="ECO:0007669"/>
    <property type="project" value="UniProtKB-KW"/>
</dbReference>
<keyword evidence="4" id="KW-0808">Transferase</keyword>
<dbReference type="InterPro" id="IPR002912">
    <property type="entry name" value="ACT_dom"/>
</dbReference>
<proteinExistence type="inferred from homology"/>
<dbReference type="Gene3D" id="3.10.20.30">
    <property type="match status" value="1"/>
</dbReference>
<name>A0A1I6XX58_9FLAO</name>
<protein>
    <submittedName>
        <fullName evidence="4">GTP pyrophosphokinase</fullName>
    </submittedName>
</protein>
<dbReference type="NCBIfam" id="TIGR00691">
    <property type="entry name" value="spoT_relA"/>
    <property type="match status" value="1"/>
</dbReference>
<dbReference type="FunFam" id="3.10.20.30:FF:000002">
    <property type="entry name" value="GTP pyrophosphokinase (RelA/SpoT)"/>
    <property type="match status" value="1"/>
</dbReference>
<dbReference type="Pfam" id="PF04607">
    <property type="entry name" value="RelA_SpoT"/>
    <property type="match status" value="1"/>
</dbReference>
<dbReference type="FunFam" id="1.10.3210.10:FF:000001">
    <property type="entry name" value="GTP pyrophosphokinase RelA"/>
    <property type="match status" value="1"/>
</dbReference>
<sequence>MAEDAGNIDLEKERKDILNAFRGLLRTFKQGTKEENKMIRKAFDVAVEAHKDMRRKSGEPYIFHPIAVARICSEEMGLGATAIACALLHDTVEDTHITLEDIEELFGPTARKIIDGLTKIPEVFDENVSIQAENFRKMVLTISDDLRVLLIKLADRLHNMRTLESMRPDKQLKIASETNFLYSPLAHRLGLYSIKSELEDLGLKYMNPPIYNEIQSKLKSSKEARNRFIRRFMQPIKDSLTKEGYDFEIKARTKSISSIWRKMQKKGIPFEEVYDLFAVRIILNTPEELEKPDAWRVYSIVTDYYQPNPDRLRDWISTPRANGYESLHTTVMSPQGRWIEVQIRSKRMDEIAEKGLAAHYNYKESKNGDTKFDRWIAEIRDLIENPSTDAMDFINDFKLNLFSEEIYVFTPKGELRVLPNGATILDFAFDIHTQVGLTCIGAKVNNKLVPLSHQLKSGNQVEIITSSKQKPNDEWLKYVITARAKQKIKNALNEERKEIAADGREILERKLKNYNIKFTSENVTTLERFFKVPGATELYIKIAKGKIDLPRVKEIPQEGGHFKSDKKRPKKGVQTDAPEPKTVLNPKDTIIIGNNNVELDYKYAKCCNPLPGDSIFAFNSISEGLKIHRTNCPNAENMMSKMAYRCIPATWELDDVKEHIGKLRLIGIDDLGLVNKITDIISHQHSVNMKSISFSSHDGVFEGWVEVYVHDLQHLESLIHKFEIVEGVKRVERWDEAEIEKISD</sequence>
<dbReference type="InterPro" id="IPR012675">
    <property type="entry name" value="Beta-grasp_dom_sf"/>
</dbReference>
<dbReference type="InterPro" id="IPR004811">
    <property type="entry name" value="RelA/Spo_fam"/>
</dbReference>
<dbReference type="CDD" id="cd00077">
    <property type="entry name" value="HDc"/>
    <property type="match status" value="1"/>
</dbReference>
<dbReference type="OrthoDB" id="9805041at2"/>
<dbReference type="AlphaFoldDB" id="A0A1I6XX58"/>
<evidence type="ECO:0000256" key="1">
    <source>
        <dbReference type="RuleBase" id="RU003847"/>
    </source>
</evidence>
<feature type="domain" description="TGS" evidence="3">
    <location>
        <begin position="404"/>
        <end position="465"/>
    </location>
</feature>
<dbReference type="GO" id="GO:0005886">
    <property type="term" value="C:plasma membrane"/>
    <property type="evidence" value="ECO:0007669"/>
    <property type="project" value="TreeGrafter"/>
</dbReference>
<dbReference type="SUPFAM" id="SSF109604">
    <property type="entry name" value="HD-domain/PDEase-like"/>
    <property type="match status" value="1"/>
</dbReference>
<dbReference type="Proteomes" id="UP000236454">
    <property type="component" value="Unassembled WGS sequence"/>
</dbReference>
<dbReference type="SUPFAM" id="SSF81301">
    <property type="entry name" value="Nucleotidyltransferase"/>
    <property type="match status" value="1"/>
</dbReference>
<dbReference type="EMBL" id="FPAS01000001">
    <property type="protein sequence ID" value="SFT42663.1"/>
    <property type="molecule type" value="Genomic_DNA"/>
</dbReference>
<dbReference type="SUPFAM" id="SSF81271">
    <property type="entry name" value="TGS-like"/>
    <property type="match status" value="1"/>
</dbReference>
<dbReference type="SUPFAM" id="SSF55021">
    <property type="entry name" value="ACT-like"/>
    <property type="match status" value="1"/>
</dbReference>
<dbReference type="RefSeq" id="WP_090245966.1">
    <property type="nucleotide sequence ID" value="NZ_FPAS01000001.1"/>
</dbReference>
<organism evidence="4 5">
    <name type="scientific">Lishizhenia tianjinensis</name>
    <dbReference type="NCBI Taxonomy" id="477690"/>
    <lineage>
        <taxon>Bacteria</taxon>
        <taxon>Pseudomonadati</taxon>
        <taxon>Bacteroidota</taxon>
        <taxon>Flavobacteriia</taxon>
        <taxon>Flavobacteriales</taxon>
        <taxon>Crocinitomicaceae</taxon>
        <taxon>Lishizhenia</taxon>
    </lineage>
</organism>
<feature type="region of interest" description="Disordered" evidence="2">
    <location>
        <begin position="555"/>
        <end position="581"/>
    </location>
</feature>
<dbReference type="InterPro" id="IPR003607">
    <property type="entry name" value="HD/PDEase_dom"/>
</dbReference>
<keyword evidence="5" id="KW-1185">Reference proteome</keyword>
<evidence type="ECO:0000313" key="4">
    <source>
        <dbReference type="EMBL" id="SFT42663.1"/>
    </source>
</evidence>
<dbReference type="InterPro" id="IPR007685">
    <property type="entry name" value="RelA_SpoT"/>
</dbReference>
<dbReference type="Gene3D" id="3.30.460.10">
    <property type="entry name" value="Beta Polymerase, domain 2"/>
    <property type="match status" value="1"/>
</dbReference>
<dbReference type="InterPro" id="IPR045865">
    <property type="entry name" value="ACT-like_dom_sf"/>
</dbReference>
<dbReference type="InterPro" id="IPR004095">
    <property type="entry name" value="TGS"/>
</dbReference>
<evidence type="ECO:0000256" key="2">
    <source>
        <dbReference type="SAM" id="MobiDB-lite"/>
    </source>
</evidence>
<gene>
    <name evidence="4" type="ORF">SAMN05216474_0501</name>
</gene>
<comment type="similarity">
    <text evidence="1">Belongs to the relA/spoT family.</text>
</comment>
<dbReference type="Pfam" id="PF02824">
    <property type="entry name" value="TGS"/>
    <property type="match status" value="1"/>
</dbReference>
<dbReference type="STRING" id="477690.SAMN05216474_0501"/>